<reference evidence="5" key="1">
    <citation type="journal article" date="2015" name="PLoS Genet.">
        <title>Genome Sequence and Transcriptome Analyses of Chrysochromulina tobin: Metabolic Tools for Enhanced Algal Fitness in the Prominent Order Prymnesiales (Haptophyceae).</title>
        <authorList>
            <person name="Hovde B.T."/>
            <person name="Deodato C.R."/>
            <person name="Hunsperger H.M."/>
            <person name="Ryken S.A."/>
            <person name="Yost W."/>
            <person name="Jha R.K."/>
            <person name="Patterson J."/>
            <person name="Monnat R.J. Jr."/>
            <person name="Barlow S.B."/>
            <person name="Starkenburg S.R."/>
            <person name="Cattolico R.A."/>
        </authorList>
    </citation>
    <scope>NUCLEOTIDE SEQUENCE</scope>
    <source>
        <strain evidence="5">CCMP291</strain>
    </source>
</reference>
<dbReference type="GO" id="GO:0036064">
    <property type="term" value="C:ciliary basal body"/>
    <property type="evidence" value="ECO:0007669"/>
    <property type="project" value="TreeGrafter"/>
</dbReference>
<evidence type="ECO:0000256" key="2">
    <source>
        <dbReference type="ARBA" id="ARBA00022741"/>
    </source>
</evidence>
<dbReference type="InterPro" id="IPR004344">
    <property type="entry name" value="TTL/TTLL_fam"/>
</dbReference>
<dbReference type="PROSITE" id="PS51221">
    <property type="entry name" value="TTL"/>
    <property type="match status" value="1"/>
</dbReference>
<evidence type="ECO:0000313" key="4">
    <source>
        <dbReference type="EMBL" id="KOO22520.1"/>
    </source>
</evidence>
<evidence type="ECO:0000313" key="5">
    <source>
        <dbReference type="Proteomes" id="UP000037460"/>
    </source>
</evidence>
<proteinExistence type="predicted"/>
<dbReference type="EMBL" id="JWZX01003271">
    <property type="protein sequence ID" value="KOO22520.1"/>
    <property type="molecule type" value="Genomic_DNA"/>
</dbReference>
<accession>A0A0M0J7T8</accession>
<keyword evidence="5" id="KW-1185">Reference proteome</keyword>
<dbReference type="PANTHER" id="PTHR12241">
    <property type="entry name" value="TUBULIN POLYGLUTAMYLASE"/>
    <property type="match status" value="1"/>
</dbReference>
<sequence length="88" mass="10157">MGVEVYDRAVTNKRVGQLGRMQKINHFPGMLELVRKAGTARNLNKMLLACGKPYKFFPTTYIMPADYPALKLEWRLTNNNRNHGNKTF</sequence>
<dbReference type="GO" id="GO:0070740">
    <property type="term" value="F:tubulin-glutamic acid ligase activity"/>
    <property type="evidence" value="ECO:0007669"/>
    <property type="project" value="TreeGrafter"/>
</dbReference>
<feature type="non-terminal residue" evidence="4">
    <location>
        <position position="88"/>
    </location>
</feature>
<gene>
    <name evidence="4" type="ORF">Ctob_000744</name>
</gene>
<name>A0A0M0J7T8_9EUKA</name>
<evidence type="ECO:0000256" key="1">
    <source>
        <dbReference type="ARBA" id="ARBA00022598"/>
    </source>
</evidence>
<dbReference type="GO" id="GO:0005524">
    <property type="term" value="F:ATP binding"/>
    <property type="evidence" value="ECO:0007669"/>
    <property type="project" value="UniProtKB-KW"/>
</dbReference>
<evidence type="ECO:0000256" key="3">
    <source>
        <dbReference type="ARBA" id="ARBA00022840"/>
    </source>
</evidence>
<dbReference type="GO" id="GO:0015631">
    <property type="term" value="F:tubulin binding"/>
    <property type="evidence" value="ECO:0007669"/>
    <property type="project" value="TreeGrafter"/>
</dbReference>
<organism evidence="4 5">
    <name type="scientific">Chrysochromulina tobinii</name>
    <dbReference type="NCBI Taxonomy" id="1460289"/>
    <lineage>
        <taxon>Eukaryota</taxon>
        <taxon>Haptista</taxon>
        <taxon>Haptophyta</taxon>
        <taxon>Prymnesiophyceae</taxon>
        <taxon>Prymnesiales</taxon>
        <taxon>Chrysochromulinaceae</taxon>
        <taxon>Chrysochromulina</taxon>
    </lineage>
</organism>
<protein>
    <submittedName>
        <fullName evidence="4">Tubulin polyglutamylase ttll6-like protein</fullName>
    </submittedName>
</protein>
<keyword evidence="1" id="KW-0436">Ligase</keyword>
<dbReference type="PANTHER" id="PTHR12241:SF147">
    <property type="entry name" value="TUBULIN POLYGLUTAMYLASE TTLL7"/>
    <property type="match status" value="1"/>
</dbReference>
<dbReference type="AlphaFoldDB" id="A0A0M0J7T8"/>
<dbReference type="Proteomes" id="UP000037460">
    <property type="component" value="Unassembled WGS sequence"/>
</dbReference>
<dbReference type="GO" id="GO:0000226">
    <property type="term" value="P:microtubule cytoskeleton organization"/>
    <property type="evidence" value="ECO:0007669"/>
    <property type="project" value="TreeGrafter"/>
</dbReference>
<keyword evidence="3" id="KW-0067">ATP-binding</keyword>
<dbReference type="OrthoDB" id="202825at2759"/>
<comment type="caution">
    <text evidence="4">The sequence shown here is derived from an EMBL/GenBank/DDBJ whole genome shotgun (WGS) entry which is preliminary data.</text>
</comment>
<dbReference type="Pfam" id="PF03133">
    <property type="entry name" value="TTL"/>
    <property type="match status" value="1"/>
</dbReference>
<keyword evidence="2" id="KW-0547">Nucleotide-binding</keyword>